<dbReference type="InterPro" id="IPR006073">
    <property type="entry name" value="GTP-bd"/>
</dbReference>
<dbReference type="InterPro" id="IPR027417">
    <property type="entry name" value="P-loop_NTPase"/>
</dbReference>
<gene>
    <name evidence="5" type="ORF">E4U60_000581</name>
</gene>
<dbReference type="SUPFAM" id="SSF52540">
    <property type="entry name" value="P-loop containing nucleoside triphosphate hydrolases"/>
    <property type="match status" value="1"/>
</dbReference>
<dbReference type="Pfam" id="PF01926">
    <property type="entry name" value="MMR_HSR1"/>
    <property type="match status" value="1"/>
</dbReference>
<evidence type="ECO:0000313" key="6">
    <source>
        <dbReference type="Proteomes" id="UP000706124"/>
    </source>
</evidence>
<dbReference type="AlphaFoldDB" id="A0A9P7MDI9"/>
<comment type="caution">
    <text evidence="5">The sequence shown here is derived from an EMBL/GenBank/DDBJ whole genome shotgun (WGS) entry which is preliminary data.</text>
</comment>
<dbReference type="Gene3D" id="3.40.50.300">
    <property type="entry name" value="P-loop containing nucleotide triphosphate hydrolases"/>
    <property type="match status" value="1"/>
</dbReference>
<dbReference type="GO" id="GO:0003924">
    <property type="term" value="F:GTPase activity"/>
    <property type="evidence" value="ECO:0007669"/>
    <property type="project" value="TreeGrafter"/>
</dbReference>
<organism evidence="5 6">
    <name type="scientific">Claviceps pazoutovae</name>
    <dbReference type="NCBI Taxonomy" id="1649127"/>
    <lineage>
        <taxon>Eukaryota</taxon>
        <taxon>Fungi</taxon>
        <taxon>Dikarya</taxon>
        <taxon>Ascomycota</taxon>
        <taxon>Pezizomycotina</taxon>
        <taxon>Sordariomycetes</taxon>
        <taxon>Hypocreomycetidae</taxon>
        <taxon>Hypocreales</taxon>
        <taxon>Clavicipitaceae</taxon>
        <taxon>Claviceps</taxon>
    </lineage>
</organism>
<keyword evidence="1" id="KW-0547">Nucleotide-binding</keyword>
<evidence type="ECO:0000256" key="2">
    <source>
        <dbReference type="ARBA" id="ARBA00023134"/>
    </source>
</evidence>
<feature type="domain" description="G" evidence="4">
    <location>
        <begin position="130"/>
        <end position="231"/>
    </location>
</feature>
<keyword evidence="2" id="KW-0342">GTP-binding</keyword>
<dbReference type="Proteomes" id="UP000706124">
    <property type="component" value="Unassembled WGS sequence"/>
</dbReference>
<dbReference type="EMBL" id="SRPO01000118">
    <property type="protein sequence ID" value="KAG5940207.1"/>
    <property type="molecule type" value="Genomic_DNA"/>
</dbReference>
<protein>
    <recommendedName>
        <fullName evidence="4">G domain-containing protein</fullName>
    </recommendedName>
</protein>
<accession>A0A9P7MDI9</accession>
<dbReference type="OrthoDB" id="269151at2759"/>
<name>A0A9P7MDI9_9HYPO</name>
<reference evidence="5 6" key="1">
    <citation type="journal article" date="2020" name="bioRxiv">
        <title>Whole genome comparisons of ergot fungi reveals the divergence and evolution of species within the genus Claviceps are the result of varying mechanisms driving genome evolution and host range expansion.</title>
        <authorList>
            <person name="Wyka S.A."/>
            <person name="Mondo S.J."/>
            <person name="Liu M."/>
            <person name="Dettman J."/>
            <person name="Nalam V."/>
            <person name="Broders K.D."/>
        </authorList>
    </citation>
    <scope>NUCLEOTIDE SEQUENCE [LARGE SCALE GENOMIC DNA]</scope>
    <source>
        <strain evidence="5 6">CCC 1485</strain>
    </source>
</reference>
<dbReference type="InterPro" id="IPR023179">
    <property type="entry name" value="GTP-bd_ortho_bundle_sf"/>
</dbReference>
<feature type="region of interest" description="Disordered" evidence="3">
    <location>
        <begin position="312"/>
        <end position="352"/>
    </location>
</feature>
<dbReference type="GO" id="GO:0005739">
    <property type="term" value="C:mitochondrion"/>
    <property type="evidence" value="ECO:0007669"/>
    <property type="project" value="TreeGrafter"/>
</dbReference>
<evidence type="ECO:0000259" key="4">
    <source>
        <dbReference type="Pfam" id="PF01926"/>
    </source>
</evidence>
<evidence type="ECO:0000256" key="3">
    <source>
        <dbReference type="SAM" id="MobiDB-lite"/>
    </source>
</evidence>
<dbReference type="Gene3D" id="1.10.1580.10">
    <property type="match status" value="1"/>
</dbReference>
<dbReference type="PANTHER" id="PTHR45782:SF4">
    <property type="entry name" value="MITOCHONDRIAL RIBOSOME-ASSOCIATED GTPASE 1"/>
    <property type="match status" value="1"/>
</dbReference>
<sequence>MAQFVPRSSFPIPSCIPKSYYPSLHANSLEKIKAVLGNVALILDCRDMRIPLATQNPHLEKAMIGQQRIFVYTHADHCTDSAYAKDTLRRIHGRNNVFFWDKLKPGTTVKLLDGLREIAKEQNSLTGLQTMVVGMPNVGKSTVVNRLREQGTPSLLMKGFKAKTGDVAGVTHHVGSSVRVILSAPERRGVAHGVFCRDTPGVFLPYTEDGETMIKLALINGIRKNLISNMILADYLLYRLNQLDPAVYAPYSQPTNSIDELLTILAKQRGMLDAGGLPDLRAAAEKFLSLWREGALGRYVLDPLEEEDIREHERKMAQPAVSLSQARKTDSGANWSKKAANPFADMKQNRRC</sequence>
<dbReference type="GO" id="GO:0005525">
    <property type="term" value="F:GTP binding"/>
    <property type="evidence" value="ECO:0007669"/>
    <property type="project" value="UniProtKB-KW"/>
</dbReference>
<evidence type="ECO:0000313" key="5">
    <source>
        <dbReference type="EMBL" id="KAG5940207.1"/>
    </source>
</evidence>
<feature type="compositionally biased region" description="Polar residues" evidence="3">
    <location>
        <begin position="321"/>
        <end position="334"/>
    </location>
</feature>
<proteinExistence type="predicted"/>
<dbReference type="GO" id="GO:0032543">
    <property type="term" value="P:mitochondrial translation"/>
    <property type="evidence" value="ECO:0007669"/>
    <property type="project" value="TreeGrafter"/>
</dbReference>
<evidence type="ECO:0000256" key="1">
    <source>
        <dbReference type="ARBA" id="ARBA00022741"/>
    </source>
</evidence>
<keyword evidence="6" id="KW-1185">Reference proteome</keyword>
<dbReference type="PANTHER" id="PTHR45782">
    <property type="entry name" value="MITOCHONDRIAL RIBOSOME-ASSOCIATED GTPASE 1"/>
    <property type="match status" value="1"/>
</dbReference>